<dbReference type="PANTHER" id="PTHR24322:SF736">
    <property type="entry name" value="RETINOL DEHYDROGENASE 10"/>
    <property type="match status" value="1"/>
</dbReference>
<dbReference type="SUPFAM" id="SSF51735">
    <property type="entry name" value="NAD(P)-binding Rossmann-fold domains"/>
    <property type="match status" value="1"/>
</dbReference>
<evidence type="ECO:0000256" key="1">
    <source>
        <dbReference type="ARBA" id="ARBA00006484"/>
    </source>
</evidence>
<keyword evidence="3" id="KW-0520">NAD</keyword>
<name>A0A2B4SB49_STYPI</name>
<keyword evidence="6" id="KW-1185">Reference proteome</keyword>
<accession>A0A2B4SB49</accession>
<evidence type="ECO:0000313" key="6">
    <source>
        <dbReference type="Proteomes" id="UP000225706"/>
    </source>
</evidence>
<comment type="caution">
    <text evidence="5">The sequence shown here is derived from an EMBL/GenBank/DDBJ whole genome shotgun (WGS) entry which is preliminary data.</text>
</comment>
<dbReference type="PRINTS" id="PR00080">
    <property type="entry name" value="SDRFAMILY"/>
</dbReference>
<dbReference type="InterPro" id="IPR036291">
    <property type="entry name" value="NAD(P)-bd_dom_sf"/>
</dbReference>
<dbReference type="Pfam" id="PF00106">
    <property type="entry name" value="adh_short"/>
    <property type="match status" value="1"/>
</dbReference>
<sequence>MVCLLIEAFSLVGIILWQFLKSFIQIFFPPPRKDVRGEIIFLTGAGSGIGRLMALKFAKLGATIVCVDINQMANDSTVQEIKDQGLSAYGYKCDCSSREDIYRVAELVKNDVGDVTILINNAGIVSGKKYLETEDWMIQKTMEVNTMAHFWTTKAFLPSMLEKNHGHVVTIASSAGLFGVCGLCDYCASKTAAVGFDESLMMELNATKMTGVHTTVICPFFINTGMFDGVKTRFPLLLPILEPDWATDKMVDAILRNQAMLLLPKILTLFLWIKCTVPTATYHALAEFFGTNACMDDFKGRSKKSE</sequence>
<evidence type="ECO:0000313" key="5">
    <source>
        <dbReference type="EMBL" id="PFX27111.1"/>
    </source>
</evidence>
<evidence type="ECO:0000256" key="2">
    <source>
        <dbReference type="ARBA" id="ARBA00023002"/>
    </source>
</evidence>
<organism evidence="5 6">
    <name type="scientific">Stylophora pistillata</name>
    <name type="common">Smooth cauliflower coral</name>
    <dbReference type="NCBI Taxonomy" id="50429"/>
    <lineage>
        <taxon>Eukaryota</taxon>
        <taxon>Metazoa</taxon>
        <taxon>Cnidaria</taxon>
        <taxon>Anthozoa</taxon>
        <taxon>Hexacorallia</taxon>
        <taxon>Scleractinia</taxon>
        <taxon>Astrocoeniina</taxon>
        <taxon>Pocilloporidae</taxon>
        <taxon>Stylophora</taxon>
    </lineage>
</organism>
<proteinExistence type="inferred from homology"/>
<protein>
    <submittedName>
        <fullName evidence="5">Epidermal retinol dehydrogenase 2</fullName>
    </submittedName>
</protein>
<gene>
    <name evidence="5" type="primary">SDR16C5</name>
    <name evidence="5" type="ORF">AWC38_SpisGene8181</name>
</gene>
<dbReference type="STRING" id="50429.A0A2B4SB49"/>
<dbReference type="Gene3D" id="3.40.50.720">
    <property type="entry name" value="NAD(P)-binding Rossmann-like Domain"/>
    <property type="match status" value="1"/>
</dbReference>
<dbReference type="PANTHER" id="PTHR24322">
    <property type="entry name" value="PKSB"/>
    <property type="match status" value="1"/>
</dbReference>
<dbReference type="OrthoDB" id="10253736at2759"/>
<dbReference type="Proteomes" id="UP000225706">
    <property type="component" value="Unassembled WGS sequence"/>
</dbReference>
<dbReference type="InterPro" id="IPR002347">
    <property type="entry name" value="SDR_fam"/>
</dbReference>
<dbReference type="FunFam" id="3.40.50.720:FF:000202">
    <property type="entry name" value="Short-chain dehydrogenase/reductase family 16C member 6"/>
    <property type="match status" value="1"/>
</dbReference>
<dbReference type="PRINTS" id="PR00081">
    <property type="entry name" value="GDHRDH"/>
</dbReference>
<dbReference type="CDD" id="cd05339">
    <property type="entry name" value="17beta-HSDXI-like_SDR_c"/>
    <property type="match status" value="1"/>
</dbReference>
<dbReference type="EMBL" id="LSMT01000110">
    <property type="protein sequence ID" value="PFX27111.1"/>
    <property type="molecule type" value="Genomic_DNA"/>
</dbReference>
<reference evidence="6" key="1">
    <citation type="journal article" date="2017" name="bioRxiv">
        <title>Comparative analysis of the genomes of Stylophora pistillata and Acropora digitifera provides evidence for extensive differences between species of corals.</title>
        <authorList>
            <person name="Voolstra C.R."/>
            <person name="Li Y."/>
            <person name="Liew Y.J."/>
            <person name="Baumgarten S."/>
            <person name="Zoccola D."/>
            <person name="Flot J.-F."/>
            <person name="Tambutte S."/>
            <person name="Allemand D."/>
            <person name="Aranda M."/>
        </authorList>
    </citation>
    <scope>NUCLEOTIDE SEQUENCE [LARGE SCALE GENOMIC DNA]</scope>
</reference>
<comment type="similarity">
    <text evidence="1 4">Belongs to the short-chain dehydrogenases/reductases (SDR) family.</text>
</comment>
<dbReference type="AlphaFoldDB" id="A0A2B4SB49"/>
<evidence type="ECO:0000256" key="4">
    <source>
        <dbReference type="RuleBase" id="RU000363"/>
    </source>
</evidence>
<dbReference type="GO" id="GO:0016616">
    <property type="term" value="F:oxidoreductase activity, acting on the CH-OH group of donors, NAD or NADP as acceptor"/>
    <property type="evidence" value="ECO:0007669"/>
    <property type="project" value="TreeGrafter"/>
</dbReference>
<evidence type="ECO:0000256" key="3">
    <source>
        <dbReference type="ARBA" id="ARBA00023027"/>
    </source>
</evidence>
<keyword evidence="2" id="KW-0560">Oxidoreductase</keyword>